<accession>A0ABU2ZJ91</accession>
<evidence type="ECO:0000313" key="3">
    <source>
        <dbReference type="Proteomes" id="UP001259803"/>
    </source>
</evidence>
<gene>
    <name evidence="2" type="ORF">RM533_10890</name>
</gene>
<reference evidence="2 3" key="1">
    <citation type="submission" date="2023-09" db="EMBL/GenBank/DDBJ databases">
        <authorList>
            <person name="Rey-Velasco X."/>
        </authorList>
    </citation>
    <scope>NUCLEOTIDE SEQUENCE [LARGE SCALE GENOMIC DNA]</scope>
    <source>
        <strain evidence="2 3">F390</strain>
    </source>
</reference>
<comment type="caution">
    <text evidence="2">The sequence shown here is derived from an EMBL/GenBank/DDBJ whole genome shotgun (WGS) entry which is preliminary data.</text>
</comment>
<name>A0ABU2ZJ91_9SPHN</name>
<proteinExistence type="predicted"/>
<sequence>MDNPKNPADRQQDHDPAHQTDESKGSVTKKQVTDDNVQNKDLARGSEPQARSASSHRT</sequence>
<feature type="compositionally biased region" description="Basic and acidic residues" evidence="1">
    <location>
        <begin position="7"/>
        <end position="24"/>
    </location>
</feature>
<evidence type="ECO:0000256" key="1">
    <source>
        <dbReference type="SAM" id="MobiDB-lite"/>
    </source>
</evidence>
<organism evidence="2 3">
    <name type="scientific">Croceicoccus esteveae</name>
    <dbReference type="NCBI Taxonomy" id="3075597"/>
    <lineage>
        <taxon>Bacteria</taxon>
        <taxon>Pseudomonadati</taxon>
        <taxon>Pseudomonadota</taxon>
        <taxon>Alphaproteobacteria</taxon>
        <taxon>Sphingomonadales</taxon>
        <taxon>Erythrobacteraceae</taxon>
        <taxon>Croceicoccus</taxon>
    </lineage>
</organism>
<feature type="compositionally biased region" description="Basic and acidic residues" evidence="1">
    <location>
        <begin position="31"/>
        <end position="44"/>
    </location>
</feature>
<keyword evidence="3" id="KW-1185">Reference proteome</keyword>
<protein>
    <submittedName>
        <fullName evidence="2">Uncharacterized protein</fullName>
    </submittedName>
</protein>
<feature type="compositionally biased region" description="Polar residues" evidence="1">
    <location>
        <begin position="49"/>
        <end position="58"/>
    </location>
</feature>
<evidence type="ECO:0000313" key="2">
    <source>
        <dbReference type="EMBL" id="MDT0576683.1"/>
    </source>
</evidence>
<dbReference type="RefSeq" id="WP_311341260.1">
    <property type="nucleotide sequence ID" value="NZ_JAVRHS010000009.1"/>
</dbReference>
<dbReference type="Proteomes" id="UP001259803">
    <property type="component" value="Unassembled WGS sequence"/>
</dbReference>
<feature type="region of interest" description="Disordered" evidence="1">
    <location>
        <begin position="1"/>
        <end position="58"/>
    </location>
</feature>
<dbReference type="EMBL" id="JAVRHS010000009">
    <property type="protein sequence ID" value="MDT0576683.1"/>
    <property type="molecule type" value="Genomic_DNA"/>
</dbReference>